<reference evidence="5" key="1">
    <citation type="submission" date="2021-03" db="EMBL/GenBank/DDBJ databases">
        <authorList>
            <person name="Bekaert M."/>
        </authorList>
    </citation>
    <scope>NUCLEOTIDE SEQUENCE</scope>
</reference>
<feature type="coiled-coil region" evidence="3">
    <location>
        <begin position="4"/>
        <end position="35"/>
    </location>
</feature>
<dbReference type="SUPFAM" id="SSF82895">
    <property type="entry name" value="TSP-1 type 1 repeat"/>
    <property type="match status" value="2"/>
</dbReference>
<evidence type="ECO:0000256" key="1">
    <source>
        <dbReference type="ARBA" id="ARBA00022737"/>
    </source>
</evidence>
<dbReference type="InterPro" id="IPR052065">
    <property type="entry name" value="Compl_asym_regulator"/>
</dbReference>
<dbReference type="GO" id="GO:0004867">
    <property type="term" value="F:serine-type endopeptidase inhibitor activity"/>
    <property type="evidence" value="ECO:0007669"/>
    <property type="project" value="InterPro"/>
</dbReference>
<feature type="domain" description="BPTI/Kunitz inhibitor" evidence="4">
    <location>
        <begin position="395"/>
        <end position="438"/>
    </location>
</feature>
<keyword evidence="1" id="KW-0677">Repeat</keyword>
<dbReference type="SMART" id="SM00209">
    <property type="entry name" value="TSP1"/>
    <property type="match status" value="2"/>
</dbReference>
<dbReference type="Proteomes" id="UP000683360">
    <property type="component" value="Unassembled WGS sequence"/>
</dbReference>
<dbReference type="PANTHER" id="PTHR22906:SF21">
    <property type="entry name" value="SEMA DOMAIN-CONTAINING PROTEIN"/>
    <property type="match status" value="1"/>
</dbReference>
<feature type="coiled-coil region" evidence="3">
    <location>
        <begin position="89"/>
        <end position="139"/>
    </location>
</feature>
<proteinExistence type="predicted"/>
<evidence type="ECO:0000256" key="2">
    <source>
        <dbReference type="ARBA" id="ARBA00023157"/>
    </source>
</evidence>
<dbReference type="Pfam" id="PF00090">
    <property type="entry name" value="TSP_1"/>
    <property type="match status" value="2"/>
</dbReference>
<dbReference type="Pfam" id="PF00014">
    <property type="entry name" value="Kunitz_BPTI"/>
    <property type="match status" value="2"/>
</dbReference>
<dbReference type="OrthoDB" id="6273859at2759"/>
<dbReference type="InterPro" id="IPR020901">
    <property type="entry name" value="Prtase_inh_Kunz-CS"/>
</dbReference>
<protein>
    <submittedName>
        <fullName evidence="5">THBS2S</fullName>
    </submittedName>
</protein>
<dbReference type="Gene3D" id="2.20.100.10">
    <property type="entry name" value="Thrombospondin type-1 (TSP1) repeat"/>
    <property type="match status" value="2"/>
</dbReference>
<dbReference type="Gene3D" id="4.10.410.10">
    <property type="entry name" value="Pancreatic trypsin inhibitor Kunitz domain"/>
    <property type="match status" value="2"/>
</dbReference>
<keyword evidence="3" id="KW-0175">Coiled coil</keyword>
<dbReference type="PANTHER" id="PTHR22906">
    <property type="entry name" value="PROPERDIN"/>
    <property type="match status" value="1"/>
</dbReference>
<dbReference type="EMBL" id="CAJPWZ010000085">
    <property type="protein sequence ID" value="CAG2185422.1"/>
    <property type="molecule type" value="Genomic_DNA"/>
</dbReference>
<name>A0A8S3PNR3_MYTED</name>
<dbReference type="InterPro" id="IPR036880">
    <property type="entry name" value="Kunitz_BPTI_sf"/>
</dbReference>
<dbReference type="InterPro" id="IPR036383">
    <property type="entry name" value="TSP1_rpt_sf"/>
</dbReference>
<evidence type="ECO:0000313" key="6">
    <source>
        <dbReference type="Proteomes" id="UP000683360"/>
    </source>
</evidence>
<dbReference type="SMART" id="SM00131">
    <property type="entry name" value="KU"/>
    <property type="match status" value="2"/>
</dbReference>
<dbReference type="InterPro" id="IPR000884">
    <property type="entry name" value="TSP1_rpt"/>
</dbReference>
<dbReference type="InterPro" id="IPR002223">
    <property type="entry name" value="Kunitz_BPTI"/>
</dbReference>
<keyword evidence="2" id="KW-1015">Disulfide bond</keyword>
<dbReference type="FunFam" id="2.20.100.10:FF:000001">
    <property type="entry name" value="semaphorin-5A isoform X1"/>
    <property type="match status" value="1"/>
</dbReference>
<dbReference type="FunFam" id="4.10.410.10:FF:000020">
    <property type="entry name" value="Collagen, type VI, alpha 3"/>
    <property type="match status" value="1"/>
</dbReference>
<dbReference type="PROSITE" id="PS00280">
    <property type="entry name" value="BPTI_KUNITZ_1"/>
    <property type="match status" value="1"/>
</dbReference>
<evidence type="ECO:0000259" key="4">
    <source>
        <dbReference type="PROSITE" id="PS50279"/>
    </source>
</evidence>
<keyword evidence="6" id="KW-1185">Reference proteome</keyword>
<dbReference type="PROSITE" id="PS50279">
    <property type="entry name" value="BPTI_KUNITZ_2"/>
    <property type="match status" value="2"/>
</dbReference>
<gene>
    <name evidence="5" type="ORF">MEDL_1016</name>
</gene>
<accession>A0A8S3PNR3</accession>
<sequence length="439" mass="50165">MEKLMSAEETSNQIIENLQNITSQQQHELNKAKSESKKSRLSVISSLTLLNNSLQELTISTSIGFKHLNGSVVKEKQLLIVREEMQKFERRINNRLGKIENKLKKLNEGINKKCKMDDINSLKEEINIIEEKLGKLYERVIHTHPTEILNIEKEFYEEFIKIKQKELPFENTPSRELGNDKTVDGQWSSWIDTPSSVTCGVGCRLRYRECSNPFPQQGGKKCAGSRNKYVKCLQYDPCPVHGAWSVWSENTCSVTCGVGTRLRSRNCSNPHPQYGGNNCTGNSTDHVTCTQPNECPVEVAPKTTDAPQTSAHFCNLEAERGSCTYYKVKWSYSETMESVKDFDVCKLPQSSGPCTREHRRWHFDQTIKDCREFLYGGCRGNKNRFITRAECLIRCGSDGYFKRYRYSAETGDCEEFIYGGCNGNSNNFETMEACRKKCV</sequence>
<comment type="caution">
    <text evidence="5">The sequence shown here is derived from an EMBL/GenBank/DDBJ whole genome shotgun (WGS) entry which is preliminary data.</text>
</comment>
<dbReference type="CDD" id="cd00109">
    <property type="entry name" value="Kunitz-type"/>
    <property type="match status" value="2"/>
</dbReference>
<dbReference type="AlphaFoldDB" id="A0A8S3PNR3"/>
<organism evidence="5 6">
    <name type="scientific">Mytilus edulis</name>
    <name type="common">Blue mussel</name>
    <dbReference type="NCBI Taxonomy" id="6550"/>
    <lineage>
        <taxon>Eukaryota</taxon>
        <taxon>Metazoa</taxon>
        <taxon>Spiralia</taxon>
        <taxon>Lophotrochozoa</taxon>
        <taxon>Mollusca</taxon>
        <taxon>Bivalvia</taxon>
        <taxon>Autobranchia</taxon>
        <taxon>Pteriomorphia</taxon>
        <taxon>Mytilida</taxon>
        <taxon>Mytiloidea</taxon>
        <taxon>Mytilidae</taxon>
        <taxon>Mytilinae</taxon>
        <taxon>Mytilus</taxon>
    </lineage>
</organism>
<dbReference type="PROSITE" id="PS50092">
    <property type="entry name" value="TSP1"/>
    <property type="match status" value="2"/>
</dbReference>
<feature type="domain" description="BPTI/Kunitz inhibitor" evidence="4">
    <location>
        <begin position="345"/>
        <end position="395"/>
    </location>
</feature>
<dbReference type="PRINTS" id="PR00759">
    <property type="entry name" value="BASICPTASE"/>
</dbReference>
<dbReference type="SUPFAM" id="SSF57362">
    <property type="entry name" value="BPTI-like"/>
    <property type="match status" value="2"/>
</dbReference>
<evidence type="ECO:0000313" key="5">
    <source>
        <dbReference type="EMBL" id="CAG2185422.1"/>
    </source>
</evidence>
<evidence type="ECO:0000256" key="3">
    <source>
        <dbReference type="SAM" id="Coils"/>
    </source>
</evidence>